<evidence type="ECO:0000313" key="3">
    <source>
        <dbReference type="EMBL" id="UXZ43127.1"/>
    </source>
</evidence>
<protein>
    <submittedName>
        <fullName evidence="2">Type III secretion protein G</fullName>
    </submittedName>
    <submittedName>
        <fullName evidence="1">YscG family type III secretion system chaperone</fullName>
    </submittedName>
</protein>
<dbReference type="NCBIfam" id="TIGR02508">
    <property type="entry name" value="type_III_yscG"/>
    <property type="match status" value="1"/>
</dbReference>
<organism evidence="2 4">
    <name type="scientific">Pseudomonas soli</name>
    <dbReference type="NCBI Taxonomy" id="1306993"/>
    <lineage>
        <taxon>Bacteria</taxon>
        <taxon>Pseudomonadati</taxon>
        <taxon>Pseudomonadota</taxon>
        <taxon>Gammaproteobacteria</taxon>
        <taxon>Pseudomonadales</taxon>
        <taxon>Pseudomonadaceae</taxon>
        <taxon>Pseudomonas</taxon>
    </lineage>
</organism>
<reference evidence="2 4" key="1">
    <citation type="submission" date="2016-10" db="EMBL/GenBank/DDBJ databases">
        <authorList>
            <person name="de Groot N.N."/>
        </authorList>
    </citation>
    <scope>NUCLEOTIDE SEQUENCE [LARGE SCALE GENOMIC DNA]</scope>
    <source>
        <strain evidence="2 4">LMG 27941</strain>
    </source>
</reference>
<evidence type="ECO:0000313" key="2">
    <source>
        <dbReference type="EMBL" id="SER03049.1"/>
    </source>
</evidence>
<dbReference type="KEGG" id="pmos:O165_013605"/>
<name>A0A1H9KVI7_9PSED</name>
<dbReference type="EMBL" id="JAZDQQ010000004">
    <property type="protein sequence ID" value="MEE1879846.1"/>
    <property type="molecule type" value="Genomic_DNA"/>
</dbReference>
<evidence type="ECO:0000313" key="5">
    <source>
        <dbReference type="Proteomes" id="UP001329505"/>
    </source>
</evidence>
<dbReference type="Proteomes" id="UP000199221">
    <property type="component" value="Unassembled WGS sequence"/>
</dbReference>
<dbReference type="Proteomes" id="UP001209279">
    <property type="component" value="Chromosome"/>
</dbReference>
<dbReference type="EMBL" id="FOEQ01000005">
    <property type="protein sequence ID" value="SER03049.1"/>
    <property type="molecule type" value="Genomic_DNA"/>
</dbReference>
<accession>A0A1H9KVI7</accession>
<keyword evidence="5" id="KW-1185">Reference proteome</keyword>
<proteinExistence type="predicted"/>
<dbReference type="InterPro" id="IPR011990">
    <property type="entry name" value="TPR-like_helical_dom_sf"/>
</dbReference>
<dbReference type="InterPro" id="IPR013348">
    <property type="entry name" value="T3SS_YscG_PscG"/>
</dbReference>
<dbReference type="RefSeq" id="WP_023630365.1">
    <property type="nucleotide sequence ID" value="NZ_CATKPM010000070.1"/>
</dbReference>
<dbReference type="Gene3D" id="1.25.40.10">
    <property type="entry name" value="Tetratricopeptide repeat domain"/>
    <property type="match status" value="1"/>
</dbReference>
<reference evidence="1 5" key="3">
    <citation type="submission" date="2024-01" db="EMBL/GenBank/DDBJ databases">
        <title>Unpublished Manusciprt.</title>
        <authorList>
            <person name="Duman M."/>
            <person name="Valdes E.G."/>
            <person name="Ajmi N."/>
            <person name="Altun S."/>
            <person name="Saticioglu I.B."/>
        </authorList>
    </citation>
    <scope>NUCLEOTIDE SEQUENCE [LARGE SCALE GENOMIC DNA]</scope>
    <source>
        <strain evidence="1 5">139P</strain>
    </source>
</reference>
<dbReference type="Pfam" id="PF09477">
    <property type="entry name" value="Type_III_YscG"/>
    <property type="match status" value="1"/>
</dbReference>
<dbReference type="EMBL" id="CP083803">
    <property type="protein sequence ID" value="UXZ43127.1"/>
    <property type="molecule type" value="Genomic_DNA"/>
</dbReference>
<evidence type="ECO:0000313" key="1">
    <source>
        <dbReference type="EMBL" id="MEE1879846.1"/>
    </source>
</evidence>
<sequence length="116" mass="12938">MEYSVNNLMARLGLLGVEHRHHDEAMAIARWLARQPQTMEAACAIRIAALMGAGRCEEALAEGDQAPWPSLGPWLALCERQLGYMAALERRLERMAQSEDCDLIRFAEGMRAQVVA</sequence>
<gene>
    <name evidence="3" type="ORF">K7K07_13675</name>
    <name evidence="2" type="ORF">SAMN05216230_105109</name>
    <name evidence="1" type="ORF">V0R55_06705</name>
</gene>
<reference evidence="3" key="2">
    <citation type="submission" date="2021-08" db="EMBL/GenBank/DDBJ databases">
        <authorList>
            <person name="Yaryura P.M."/>
            <person name="Bianco M.I."/>
            <person name="Morais C."/>
            <person name="Setubal J.C."/>
        </authorList>
    </citation>
    <scope>NUCLEOTIDE SEQUENCE</scope>
    <source>
        <strain evidence="3">AP1</strain>
    </source>
</reference>
<dbReference type="Proteomes" id="UP001329505">
    <property type="component" value="Unassembled WGS sequence"/>
</dbReference>
<evidence type="ECO:0000313" key="4">
    <source>
        <dbReference type="Proteomes" id="UP000199221"/>
    </source>
</evidence>
<dbReference type="AlphaFoldDB" id="A0A1H9KVI7"/>